<reference evidence="14 16" key="1">
    <citation type="journal article" date="2018" name="Front. Microbiol.">
        <title>Genome-Based Analysis Reveals the Taxonomy and Diversity of the Family Idiomarinaceae.</title>
        <authorList>
            <person name="Liu Y."/>
            <person name="Lai Q."/>
            <person name="Shao Z."/>
        </authorList>
    </citation>
    <scope>NUCLEOTIDE SEQUENCE [LARGE SCALE GENOMIC DNA]</scope>
    <source>
        <strain evidence="14 16">CF12-14</strain>
    </source>
</reference>
<evidence type="ECO:0000256" key="7">
    <source>
        <dbReference type="ARBA" id="ARBA00023237"/>
    </source>
</evidence>
<keyword evidence="6 8" id="KW-0472">Membrane</keyword>
<dbReference type="InterPro" id="IPR000531">
    <property type="entry name" value="Beta-barrel_TonB"/>
</dbReference>
<dbReference type="InterPro" id="IPR036942">
    <property type="entry name" value="Beta-barrel_TonB_sf"/>
</dbReference>
<keyword evidence="2 8" id="KW-0813">Transport</keyword>
<name>A0A327X4J5_9GAMM</name>
<dbReference type="Gene3D" id="2.60.40.1120">
    <property type="entry name" value="Carboxypeptidase-like, regulatory domain"/>
    <property type="match status" value="1"/>
</dbReference>
<dbReference type="Proteomes" id="UP000249203">
    <property type="component" value="Unassembled WGS sequence"/>
</dbReference>
<evidence type="ECO:0000313" key="14">
    <source>
        <dbReference type="EMBL" id="RUO28493.1"/>
    </source>
</evidence>
<keyword evidence="5 9" id="KW-0798">TonB box</keyword>
<reference evidence="13 15" key="2">
    <citation type="submission" date="2018-06" db="EMBL/GenBank/DDBJ databases">
        <title>Genomic Encyclopedia of Type Strains, Phase III (KMG-III): the genomes of soil and plant-associated and newly described type strains.</title>
        <authorList>
            <person name="Whitman W."/>
        </authorList>
    </citation>
    <scope>NUCLEOTIDE SEQUENCE [LARGE SCALE GENOMIC DNA]</scope>
    <source>
        <strain evidence="13 15">CGMCC 1.15366</strain>
    </source>
</reference>
<dbReference type="InterPro" id="IPR037066">
    <property type="entry name" value="Plug_dom_sf"/>
</dbReference>
<evidence type="ECO:0000256" key="6">
    <source>
        <dbReference type="ARBA" id="ARBA00023136"/>
    </source>
</evidence>
<keyword evidence="7 8" id="KW-0998">Cell outer membrane</keyword>
<dbReference type="Gene3D" id="2.40.170.20">
    <property type="entry name" value="TonB-dependent receptor, beta-barrel domain"/>
    <property type="match status" value="1"/>
</dbReference>
<feature type="domain" description="TonB-dependent receptor-like beta-barrel" evidence="11">
    <location>
        <begin position="378"/>
        <end position="923"/>
    </location>
</feature>
<dbReference type="InterPro" id="IPR010104">
    <property type="entry name" value="TonB_rcpt_bac"/>
</dbReference>
<dbReference type="CDD" id="cd01347">
    <property type="entry name" value="ligand_gated_channel"/>
    <property type="match status" value="1"/>
</dbReference>
<protein>
    <submittedName>
        <fullName evidence="13">TonB-dependent receptor</fullName>
    </submittedName>
</protein>
<evidence type="ECO:0000256" key="8">
    <source>
        <dbReference type="PROSITE-ProRule" id="PRU01360"/>
    </source>
</evidence>
<dbReference type="EMBL" id="PIPK01000001">
    <property type="protein sequence ID" value="RUO28493.1"/>
    <property type="molecule type" value="Genomic_DNA"/>
</dbReference>
<dbReference type="InterPro" id="IPR039426">
    <property type="entry name" value="TonB-dep_rcpt-like"/>
</dbReference>
<dbReference type="InterPro" id="IPR008969">
    <property type="entry name" value="CarboxyPept-like_regulatory"/>
</dbReference>
<evidence type="ECO:0000256" key="4">
    <source>
        <dbReference type="ARBA" id="ARBA00022692"/>
    </source>
</evidence>
<evidence type="ECO:0000313" key="13">
    <source>
        <dbReference type="EMBL" id="RAK01671.1"/>
    </source>
</evidence>
<dbReference type="SUPFAM" id="SSF56935">
    <property type="entry name" value="Porins"/>
    <property type="match status" value="1"/>
</dbReference>
<evidence type="ECO:0000313" key="16">
    <source>
        <dbReference type="Proteomes" id="UP000287865"/>
    </source>
</evidence>
<dbReference type="Pfam" id="PF13620">
    <property type="entry name" value="CarboxypepD_reg"/>
    <property type="match status" value="1"/>
</dbReference>
<dbReference type="Pfam" id="PF07715">
    <property type="entry name" value="Plug"/>
    <property type="match status" value="1"/>
</dbReference>
<evidence type="ECO:0000256" key="9">
    <source>
        <dbReference type="RuleBase" id="RU003357"/>
    </source>
</evidence>
<gene>
    <name evidence="13" type="ORF">B0I24_101295</name>
    <name evidence="14" type="ORF">CWE07_01415</name>
</gene>
<sequence>MRSHTLSKTRPTPKPFANKTLIALTVSAVLAGATFSATAGQSSQPLSLISASAQTINSQAIRGEIADPRGQFVSGAIVRLVGTNRETTTDRQGRFRFDGLEAGDYQLTIDYLGYENQQIDAQVSAQGGQFITISLEALQAEEGMERIQVFGGRGAQARALNAQRAADNITSVVSSDYLGRFPDNNVAESMQRLPGAAIQRDQGEGKYVNVRGAPLEFSNVSIDGVVLPSPDGGTRAIDLDTIPADVISALELTKAITPDMDADAIAGNINIVTQGALDSRGRILRGHVALGENEKGSGNAYRGGLTLGDRIGGRDDLGVLFSVNHSETNRVTDNIEHTWVLQDNGAYIPETTEFKDYEVKRIRTGATGRVDFRPSDNTHVYLSHTYSRFEDNEYRDTIEISWDRFTPESNSVTGVSGRTTFDNEIRHRTFINRINSTVLGGRHHFDNATLEFSAAYSTASQDYPDRDYLVYRETSRPAMAYDFTNPDLPSFAILDGDNNVVQENFDFPLDSYAFRRYERRFGGSDETEQAYALDLSIPSQWGNAYVTHKVGAKLRLKNKESDEDRIRNGEGVGAPDYADVVIDKRSAPFDGFYNNGLKMQRNFIDLYAPIFENEDYLVRTAASITGDYTAEEDTYAAYAMSKVEWDQTTLLYGVRVEHTRTSGQASEFDDDTETATPVSASNDYTKVFPSAHLRHELDNGVILRAAYSTGLSRPNFADLVPYFIIEDRVSGRGSLDIGNTELNPTYAHNFDLMAEYYIEPLGLISAGVFYKDLSDPIFKARSTVADGPFEGFTMVRPENGTSGELYGFEVNWQQSLTFLPGAWSGLGFLVNYTYTDSSAELPFGIGSTQLAGTSKHTYNLGLQYDTERFSSQLAYNYRSEYVDAFDTADPSLNVFWDGRGTLDFSASFRVSDNFTVFAEATNLTDSKAVRYQGERSRVYEHEQFGRAYMIGVRANF</sequence>
<dbReference type="NCBIfam" id="TIGR01782">
    <property type="entry name" value="TonB-Xanth-Caul"/>
    <property type="match status" value="1"/>
</dbReference>
<organism evidence="13 15">
    <name type="scientific">Aliidiomarina maris</name>
    <dbReference type="NCBI Taxonomy" id="531312"/>
    <lineage>
        <taxon>Bacteria</taxon>
        <taxon>Pseudomonadati</taxon>
        <taxon>Pseudomonadota</taxon>
        <taxon>Gammaproteobacteria</taxon>
        <taxon>Alteromonadales</taxon>
        <taxon>Idiomarinaceae</taxon>
        <taxon>Aliidiomarina</taxon>
    </lineage>
</organism>
<keyword evidence="16" id="KW-1185">Reference proteome</keyword>
<evidence type="ECO:0000259" key="12">
    <source>
        <dbReference type="Pfam" id="PF07715"/>
    </source>
</evidence>
<evidence type="ECO:0000256" key="1">
    <source>
        <dbReference type="ARBA" id="ARBA00004571"/>
    </source>
</evidence>
<dbReference type="PANTHER" id="PTHR40980">
    <property type="entry name" value="PLUG DOMAIN-CONTAINING PROTEIN"/>
    <property type="match status" value="1"/>
</dbReference>
<dbReference type="InterPro" id="IPR012910">
    <property type="entry name" value="Plug_dom"/>
</dbReference>
<dbReference type="PROSITE" id="PS52016">
    <property type="entry name" value="TONB_DEPENDENT_REC_3"/>
    <property type="match status" value="1"/>
</dbReference>
<dbReference type="AlphaFoldDB" id="A0A327X4J5"/>
<proteinExistence type="inferred from homology"/>
<dbReference type="EMBL" id="QLMD01000001">
    <property type="protein sequence ID" value="RAK01671.1"/>
    <property type="molecule type" value="Genomic_DNA"/>
</dbReference>
<dbReference type="Proteomes" id="UP000287865">
    <property type="component" value="Unassembled WGS sequence"/>
</dbReference>
<evidence type="ECO:0000256" key="3">
    <source>
        <dbReference type="ARBA" id="ARBA00022452"/>
    </source>
</evidence>
<evidence type="ECO:0000313" key="15">
    <source>
        <dbReference type="Proteomes" id="UP000249203"/>
    </source>
</evidence>
<feature type="signal peptide" evidence="10">
    <location>
        <begin position="1"/>
        <end position="39"/>
    </location>
</feature>
<dbReference type="GO" id="GO:0009279">
    <property type="term" value="C:cell outer membrane"/>
    <property type="evidence" value="ECO:0007669"/>
    <property type="project" value="UniProtKB-SubCell"/>
</dbReference>
<dbReference type="OrthoDB" id="8727862at2"/>
<dbReference type="Pfam" id="PF00593">
    <property type="entry name" value="TonB_dep_Rec_b-barrel"/>
    <property type="match status" value="1"/>
</dbReference>
<evidence type="ECO:0000256" key="5">
    <source>
        <dbReference type="ARBA" id="ARBA00023077"/>
    </source>
</evidence>
<comment type="subcellular location">
    <subcellularLocation>
        <location evidence="1 8">Cell outer membrane</location>
        <topology evidence="1 8">Multi-pass membrane protein</topology>
    </subcellularLocation>
</comment>
<feature type="domain" description="TonB-dependent receptor plug" evidence="12">
    <location>
        <begin position="164"/>
        <end position="267"/>
    </location>
</feature>
<dbReference type="SUPFAM" id="SSF49464">
    <property type="entry name" value="Carboxypeptidase regulatory domain-like"/>
    <property type="match status" value="1"/>
</dbReference>
<evidence type="ECO:0000256" key="10">
    <source>
        <dbReference type="SAM" id="SignalP"/>
    </source>
</evidence>
<keyword evidence="10" id="KW-0732">Signal</keyword>
<comment type="caution">
    <text evidence="13">The sequence shown here is derived from an EMBL/GenBank/DDBJ whole genome shotgun (WGS) entry which is preliminary data.</text>
</comment>
<feature type="chain" id="PRO_5016249037" evidence="10">
    <location>
        <begin position="40"/>
        <end position="956"/>
    </location>
</feature>
<comment type="similarity">
    <text evidence="8 9">Belongs to the TonB-dependent receptor family.</text>
</comment>
<dbReference type="RefSeq" id="WP_111568148.1">
    <property type="nucleotide sequence ID" value="NZ_PIPK01000001.1"/>
</dbReference>
<accession>A0A327X4J5</accession>
<dbReference type="PANTHER" id="PTHR40980:SF4">
    <property type="entry name" value="TONB-DEPENDENT RECEPTOR-LIKE BETA-BARREL DOMAIN-CONTAINING PROTEIN"/>
    <property type="match status" value="1"/>
</dbReference>
<evidence type="ECO:0000259" key="11">
    <source>
        <dbReference type="Pfam" id="PF00593"/>
    </source>
</evidence>
<keyword evidence="13" id="KW-0675">Receptor</keyword>
<evidence type="ECO:0000256" key="2">
    <source>
        <dbReference type="ARBA" id="ARBA00022448"/>
    </source>
</evidence>
<dbReference type="Gene3D" id="2.170.130.10">
    <property type="entry name" value="TonB-dependent receptor, plug domain"/>
    <property type="match status" value="1"/>
</dbReference>
<keyword evidence="4 8" id="KW-0812">Transmembrane</keyword>
<keyword evidence="3 8" id="KW-1134">Transmembrane beta strand</keyword>